<dbReference type="EMBL" id="BAAASG010000028">
    <property type="protein sequence ID" value="GAA2520689.1"/>
    <property type="molecule type" value="Genomic_DNA"/>
</dbReference>
<protein>
    <submittedName>
        <fullName evidence="1">Uncharacterized protein</fullName>
    </submittedName>
</protein>
<evidence type="ECO:0000313" key="1">
    <source>
        <dbReference type="EMBL" id="GAA2520689.1"/>
    </source>
</evidence>
<evidence type="ECO:0000313" key="2">
    <source>
        <dbReference type="Proteomes" id="UP001501777"/>
    </source>
</evidence>
<keyword evidence="2" id="KW-1185">Reference proteome</keyword>
<accession>A0ABN3NHL7</accession>
<dbReference type="Pfam" id="PF19979">
    <property type="entry name" value="DUF6415"/>
    <property type="match status" value="1"/>
</dbReference>
<proteinExistence type="predicted"/>
<organism evidence="1 2">
    <name type="scientific">Streptomyces longisporus</name>
    <dbReference type="NCBI Taxonomy" id="1948"/>
    <lineage>
        <taxon>Bacteria</taxon>
        <taxon>Bacillati</taxon>
        <taxon>Actinomycetota</taxon>
        <taxon>Actinomycetes</taxon>
        <taxon>Kitasatosporales</taxon>
        <taxon>Streptomycetaceae</taxon>
        <taxon>Streptomyces</taxon>
    </lineage>
</organism>
<dbReference type="InterPro" id="IPR046300">
    <property type="entry name" value="DUF6415"/>
</dbReference>
<dbReference type="RefSeq" id="WP_344406454.1">
    <property type="nucleotide sequence ID" value="NZ_BAAASG010000028.1"/>
</dbReference>
<dbReference type="Proteomes" id="UP001501777">
    <property type="component" value="Unassembled WGS sequence"/>
</dbReference>
<gene>
    <name evidence="1" type="ORF">GCM10010276_83930</name>
</gene>
<comment type="caution">
    <text evidence="1">The sequence shown here is derived from an EMBL/GenBank/DDBJ whole genome shotgun (WGS) entry which is preliminary data.</text>
</comment>
<sequence length="122" mass="13403">MSESRLLDSDLARQAWSKALELSSGLPATIPDRSEVDTLTRYLHGHVELLVAELEAAIEGQHEDTSDRETARWLLIRARKALDDEPSSDHRTAAVHMEDLALTCRALDALCHQQSSASALSG</sequence>
<reference evidence="1 2" key="1">
    <citation type="journal article" date="2019" name="Int. J. Syst. Evol. Microbiol.">
        <title>The Global Catalogue of Microorganisms (GCM) 10K type strain sequencing project: providing services to taxonomists for standard genome sequencing and annotation.</title>
        <authorList>
            <consortium name="The Broad Institute Genomics Platform"/>
            <consortium name="The Broad Institute Genome Sequencing Center for Infectious Disease"/>
            <person name="Wu L."/>
            <person name="Ma J."/>
        </authorList>
    </citation>
    <scope>NUCLEOTIDE SEQUENCE [LARGE SCALE GENOMIC DNA]</scope>
    <source>
        <strain evidence="1 2">JCM 4395</strain>
    </source>
</reference>
<name>A0ABN3NHL7_STRLO</name>